<keyword evidence="4" id="KW-0997">Cell inner membrane</keyword>
<feature type="transmembrane region" description="Helical" evidence="10">
    <location>
        <begin position="137"/>
        <end position="157"/>
    </location>
</feature>
<keyword evidence="8" id="KW-0764">Sulfate transport</keyword>
<keyword evidence="9 10" id="KW-0472">Membrane</keyword>
<dbReference type="GO" id="GO:0000103">
    <property type="term" value="P:sulfate assimilation"/>
    <property type="evidence" value="ECO:0007669"/>
    <property type="project" value="TreeGrafter"/>
</dbReference>
<keyword evidence="5" id="KW-0028">Amino-acid biosynthesis</keyword>
<keyword evidence="3" id="KW-1003">Cell membrane</keyword>
<feature type="transmembrane region" description="Helical" evidence="10">
    <location>
        <begin position="163"/>
        <end position="186"/>
    </location>
</feature>
<sequence>MNDTGLGARELGKGLFDILRSPRMLLLGGVPALLSSLVLFAGIGVLAWFSGDLASWMTPFAEGWSAWWRGVLRAVLACALVAGAVLLGSVSFVALTLLIGGPFYDYIAERTERERGLDSGSDGAGQPRLVWRGVRDALRLVLIGVLGALLLFPFGFVPVLGQTVVPVCGVLFGAWLIALEVTGPVFQRLGMGIGRRHRLLWRHRRKVLGFAVPTYLLCLIPVAQLVVIPSAVVGGVLLAHRVLGHEGGGDLPGAVPKGSATPGGST</sequence>
<dbReference type="EMBL" id="JACBYW010000002">
    <property type="protein sequence ID" value="NYH78130.1"/>
    <property type="molecule type" value="Genomic_DNA"/>
</dbReference>
<dbReference type="Pfam" id="PF07264">
    <property type="entry name" value="EI24"/>
    <property type="match status" value="1"/>
</dbReference>
<evidence type="ECO:0000313" key="11">
    <source>
        <dbReference type="EMBL" id="NYH78130.1"/>
    </source>
</evidence>
<keyword evidence="6 10" id="KW-0812">Transmembrane</keyword>
<feature type="transmembrane region" description="Helical" evidence="10">
    <location>
        <begin position="71"/>
        <end position="104"/>
    </location>
</feature>
<proteinExistence type="predicted"/>
<evidence type="ECO:0000256" key="4">
    <source>
        <dbReference type="ARBA" id="ARBA00022519"/>
    </source>
</evidence>
<reference evidence="11 12" key="1">
    <citation type="submission" date="2020-07" db="EMBL/GenBank/DDBJ databases">
        <title>Genomic Encyclopedia of Type Strains, Phase III (KMG-III): the genomes of soil and plant-associated and newly described type strains.</title>
        <authorList>
            <person name="Whitman W."/>
        </authorList>
    </citation>
    <scope>NUCLEOTIDE SEQUENCE [LARGE SCALE GENOMIC DNA]</scope>
    <source>
        <strain evidence="11 12">CECT 8576</strain>
    </source>
</reference>
<evidence type="ECO:0000256" key="1">
    <source>
        <dbReference type="ARBA" id="ARBA00004141"/>
    </source>
</evidence>
<dbReference type="RefSeq" id="WP_179534645.1">
    <property type="nucleotide sequence ID" value="NZ_JACBYW010000002.1"/>
</dbReference>
<dbReference type="PANTHER" id="PTHR37468:SF1">
    <property type="entry name" value="SULFATE TRANSPORTER CYSZ"/>
    <property type="match status" value="1"/>
</dbReference>
<dbReference type="Proteomes" id="UP000548304">
    <property type="component" value="Unassembled WGS sequence"/>
</dbReference>
<organism evidence="11 12">
    <name type="scientific">Actinopolyspora biskrensis</name>
    <dbReference type="NCBI Taxonomy" id="1470178"/>
    <lineage>
        <taxon>Bacteria</taxon>
        <taxon>Bacillati</taxon>
        <taxon>Actinomycetota</taxon>
        <taxon>Actinomycetes</taxon>
        <taxon>Actinopolysporales</taxon>
        <taxon>Actinopolysporaceae</taxon>
        <taxon>Actinopolyspora</taxon>
    </lineage>
</organism>
<dbReference type="AlphaFoldDB" id="A0A852YVQ2"/>
<accession>A0A852YVQ2</accession>
<evidence type="ECO:0000256" key="9">
    <source>
        <dbReference type="ARBA" id="ARBA00023136"/>
    </source>
</evidence>
<evidence type="ECO:0000256" key="2">
    <source>
        <dbReference type="ARBA" id="ARBA00022448"/>
    </source>
</evidence>
<dbReference type="InterPro" id="IPR059112">
    <property type="entry name" value="CysZ/EI24"/>
</dbReference>
<dbReference type="InterPro" id="IPR050480">
    <property type="entry name" value="CysZ-like"/>
</dbReference>
<comment type="caution">
    <text evidence="11">The sequence shown here is derived from an EMBL/GenBank/DDBJ whole genome shotgun (WGS) entry which is preliminary data.</text>
</comment>
<dbReference type="GO" id="GO:0009675">
    <property type="term" value="F:high-affinity sulfate:proton symporter activity"/>
    <property type="evidence" value="ECO:0007669"/>
    <property type="project" value="TreeGrafter"/>
</dbReference>
<name>A0A852YVQ2_9ACTN</name>
<protein>
    <submittedName>
        <fullName evidence="11">CysZ protein</fullName>
    </submittedName>
</protein>
<evidence type="ECO:0000256" key="3">
    <source>
        <dbReference type="ARBA" id="ARBA00022475"/>
    </source>
</evidence>
<evidence type="ECO:0000256" key="7">
    <source>
        <dbReference type="ARBA" id="ARBA00022989"/>
    </source>
</evidence>
<evidence type="ECO:0000256" key="6">
    <source>
        <dbReference type="ARBA" id="ARBA00022692"/>
    </source>
</evidence>
<keyword evidence="7 10" id="KW-1133">Transmembrane helix</keyword>
<feature type="transmembrane region" description="Helical" evidence="10">
    <location>
        <begin position="25"/>
        <end position="51"/>
    </location>
</feature>
<gene>
    <name evidence="11" type="ORF">FHR84_001452</name>
</gene>
<dbReference type="GO" id="GO:0019344">
    <property type="term" value="P:cysteine biosynthetic process"/>
    <property type="evidence" value="ECO:0007669"/>
    <property type="project" value="TreeGrafter"/>
</dbReference>
<evidence type="ECO:0000256" key="8">
    <source>
        <dbReference type="ARBA" id="ARBA00023032"/>
    </source>
</evidence>
<keyword evidence="2" id="KW-0813">Transport</keyword>
<comment type="subcellular location">
    <subcellularLocation>
        <location evidence="1">Membrane</location>
        <topology evidence="1">Multi-pass membrane protein</topology>
    </subcellularLocation>
</comment>
<evidence type="ECO:0000256" key="10">
    <source>
        <dbReference type="SAM" id="Phobius"/>
    </source>
</evidence>
<feature type="transmembrane region" description="Helical" evidence="10">
    <location>
        <begin position="207"/>
        <end position="228"/>
    </location>
</feature>
<dbReference type="GO" id="GO:0005886">
    <property type="term" value="C:plasma membrane"/>
    <property type="evidence" value="ECO:0007669"/>
    <property type="project" value="TreeGrafter"/>
</dbReference>
<evidence type="ECO:0000313" key="12">
    <source>
        <dbReference type="Proteomes" id="UP000548304"/>
    </source>
</evidence>
<dbReference type="PANTHER" id="PTHR37468">
    <property type="entry name" value="SULFATE TRANSPORTER CYSZ"/>
    <property type="match status" value="1"/>
</dbReference>
<evidence type="ECO:0000256" key="5">
    <source>
        <dbReference type="ARBA" id="ARBA00022605"/>
    </source>
</evidence>
<keyword evidence="12" id="KW-1185">Reference proteome</keyword>